<keyword evidence="3" id="KW-1185">Reference proteome</keyword>
<protein>
    <submittedName>
        <fullName evidence="2">Uncharacterized protein</fullName>
    </submittedName>
</protein>
<evidence type="ECO:0000256" key="1">
    <source>
        <dbReference type="SAM" id="MobiDB-lite"/>
    </source>
</evidence>
<evidence type="ECO:0000313" key="3">
    <source>
        <dbReference type="Proteomes" id="UP001456524"/>
    </source>
</evidence>
<feature type="region of interest" description="Disordered" evidence="1">
    <location>
        <begin position="64"/>
        <end position="144"/>
    </location>
</feature>
<feature type="compositionally biased region" description="Acidic residues" evidence="1">
    <location>
        <begin position="64"/>
        <end position="81"/>
    </location>
</feature>
<feature type="compositionally biased region" description="Low complexity" evidence="1">
    <location>
        <begin position="108"/>
        <end position="121"/>
    </location>
</feature>
<feature type="region of interest" description="Disordered" evidence="1">
    <location>
        <begin position="259"/>
        <end position="290"/>
    </location>
</feature>
<feature type="compositionally biased region" description="Low complexity" evidence="1">
    <location>
        <begin position="339"/>
        <end position="350"/>
    </location>
</feature>
<feature type="compositionally biased region" description="Low complexity" evidence="1">
    <location>
        <begin position="366"/>
        <end position="379"/>
    </location>
</feature>
<evidence type="ECO:0000313" key="2">
    <source>
        <dbReference type="EMBL" id="KAK8166226.1"/>
    </source>
</evidence>
<feature type="compositionally biased region" description="Low complexity" evidence="1">
    <location>
        <begin position="310"/>
        <end position="324"/>
    </location>
</feature>
<feature type="region of interest" description="Disordered" evidence="1">
    <location>
        <begin position="580"/>
        <end position="599"/>
    </location>
</feature>
<comment type="caution">
    <text evidence="2">The sequence shown here is derived from an EMBL/GenBank/DDBJ whole genome shotgun (WGS) entry which is preliminary data.</text>
</comment>
<dbReference type="EMBL" id="JBBWUH010000005">
    <property type="protein sequence ID" value="KAK8166226.1"/>
    <property type="molecule type" value="Genomic_DNA"/>
</dbReference>
<sequence>MTSFPIPKCCASGGVPQSNICIPLDLRAFSVVIPAPPPRSPLLSSSALNDSVNFDEWVDMQGLVEEEEEEEEEDGDSDVDMDIATPSTADEENNAGSGHRDNGEAGGASSTPPDTTTAAVTNDKATPTPPASPTSPSPSPSPAAWYAHHPILDIENLDLLGVRQRRVRFAINHYDRLARDDAERPTHVDPKAVLWAYKPPTPYVAGQSCVDALVERERERQRQRQKRRRMMSSLAAAPMLRGPVVQDVRVGRGSMRMEVDMDDDAGQLRSEEQQQEWVESERERKRQQRHLHTIQARTNETAALQERLEQQQAHQQNQQNQQNQQERKNQQRMDEQRQKQQMQTPPRQQQGAFLHRRQRSDQQWATPQQTSSPQLQQRTTPHHHHRRQRSDQSWATPRQTASPQMVNHQQCTPHHHHRRQRSDQSWATPRQRLGLNEYEDDMKVEEETIQRQKAMRPVLVYERSTSRCTWRPRSLVVDIAPKAMHAIPIPLPTASSHSTSATLTPLFTPTPHIPTILLYIPLSPTHAHTYNSTGGFKSCARCTAAGLRELRRVAALVRGELVPEDLGWRPAARDIIGGTAHGTAAWSPPRQRQNNYQGRPARIYHQA</sequence>
<gene>
    <name evidence="2" type="ORF">IWX90DRAFT_486160</name>
</gene>
<proteinExistence type="predicted"/>
<feature type="compositionally biased region" description="Basic and acidic residues" evidence="1">
    <location>
        <begin position="325"/>
        <end position="338"/>
    </location>
</feature>
<feature type="compositionally biased region" description="Polar residues" evidence="1">
    <location>
        <begin position="391"/>
        <end position="412"/>
    </location>
</feature>
<accession>A0ABR1XSL2</accession>
<organism evidence="2 3">
    <name type="scientific">Phyllosticta citrichinensis</name>
    <dbReference type="NCBI Taxonomy" id="1130410"/>
    <lineage>
        <taxon>Eukaryota</taxon>
        <taxon>Fungi</taxon>
        <taxon>Dikarya</taxon>
        <taxon>Ascomycota</taxon>
        <taxon>Pezizomycotina</taxon>
        <taxon>Dothideomycetes</taxon>
        <taxon>Dothideomycetes incertae sedis</taxon>
        <taxon>Botryosphaeriales</taxon>
        <taxon>Phyllostictaceae</taxon>
        <taxon>Phyllosticta</taxon>
    </lineage>
</organism>
<dbReference type="Proteomes" id="UP001456524">
    <property type="component" value="Unassembled WGS sequence"/>
</dbReference>
<feature type="compositionally biased region" description="Pro residues" evidence="1">
    <location>
        <begin position="127"/>
        <end position="141"/>
    </location>
</feature>
<feature type="region of interest" description="Disordered" evidence="1">
    <location>
        <begin position="306"/>
        <end position="434"/>
    </location>
</feature>
<reference evidence="2 3" key="1">
    <citation type="journal article" date="2022" name="G3 (Bethesda)">
        <title>Enemy or ally: a genomic approach to elucidate the lifestyle of Phyllosticta citrichinaensis.</title>
        <authorList>
            <person name="Buijs V.A."/>
            <person name="Groenewald J.Z."/>
            <person name="Haridas S."/>
            <person name="LaButti K.M."/>
            <person name="Lipzen A."/>
            <person name="Martin F.M."/>
            <person name="Barry K."/>
            <person name="Grigoriev I.V."/>
            <person name="Crous P.W."/>
            <person name="Seidl M.F."/>
        </authorList>
    </citation>
    <scope>NUCLEOTIDE SEQUENCE [LARGE SCALE GENOMIC DNA]</scope>
    <source>
        <strain evidence="2 3">CBS 129764</strain>
    </source>
</reference>
<name>A0ABR1XSL2_9PEZI</name>